<dbReference type="NCBIfam" id="NF001097">
    <property type="entry name" value="PRK00129.1"/>
    <property type="match status" value="1"/>
</dbReference>
<keyword evidence="8 17" id="KW-0547">Nucleotide-binding</keyword>
<dbReference type="PANTHER" id="PTHR30345">
    <property type="entry name" value="RIBOSE-5-PHOSPHATE ISOMERASE B"/>
    <property type="match status" value="1"/>
</dbReference>
<dbReference type="Gene3D" id="3.40.1400.10">
    <property type="entry name" value="Sugar-phosphate isomerase, RpiB/LacA/LacB"/>
    <property type="match status" value="1"/>
</dbReference>
<dbReference type="InterPro" id="IPR029057">
    <property type="entry name" value="PRTase-like"/>
</dbReference>
<dbReference type="NCBIfam" id="TIGR01120">
    <property type="entry name" value="rpiB"/>
    <property type="match status" value="1"/>
</dbReference>
<evidence type="ECO:0000256" key="10">
    <source>
        <dbReference type="ARBA" id="ARBA00023134"/>
    </source>
</evidence>
<feature type="binding site" evidence="17">
    <location>
        <position position="355"/>
    </location>
    <ligand>
        <name>5-phospho-alpha-D-ribose 1-diphosphate</name>
        <dbReference type="ChEBI" id="CHEBI:58017"/>
    </ligand>
</feature>
<evidence type="ECO:0000256" key="3">
    <source>
        <dbReference type="ARBA" id="ARBA00009516"/>
    </source>
</evidence>
<keyword evidence="11" id="KW-0413">Isomerase</keyword>
<feature type="binding site" evidence="17">
    <location>
        <position position="234"/>
    </location>
    <ligand>
        <name>5-phospho-alpha-D-ribose 1-diphosphate</name>
        <dbReference type="ChEBI" id="CHEBI:58017"/>
    </ligand>
</feature>
<dbReference type="GO" id="GO:0016861">
    <property type="term" value="F:intramolecular oxidoreductase activity, interconverting aldoses and ketoses"/>
    <property type="evidence" value="ECO:0007669"/>
    <property type="project" value="UniProtKB-ARBA"/>
</dbReference>
<dbReference type="InterPro" id="IPR005765">
    <property type="entry name" value="UPRT"/>
</dbReference>
<dbReference type="GO" id="GO:0044206">
    <property type="term" value="P:UMP salvage"/>
    <property type="evidence" value="ECO:0007669"/>
    <property type="project" value="UniProtKB-UniRule"/>
</dbReference>
<feature type="binding site" evidence="17">
    <location>
        <position position="349"/>
    </location>
    <ligand>
        <name>uracil</name>
        <dbReference type="ChEBI" id="CHEBI:17568"/>
    </ligand>
</feature>
<keyword evidence="10 17" id="KW-0342">GTP-binding</keyword>
<evidence type="ECO:0000256" key="4">
    <source>
        <dbReference type="ARBA" id="ARBA00011894"/>
    </source>
</evidence>
<evidence type="ECO:0000313" key="19">
    <source>
        <dbReference type="EMBL" id="SMG09058.1"/>
    </source>
</evidence>
<dbReference type="InterPro" id="IPR003500">
    <property type="entry name" value="RpiB_LacA_LacB"/>
</dbReference>
<evidence type="ECO:0000259" key="18">
    <source>
        <dbReference type="Pfam" id="PF14681"/>
    </source>
</evidence>
<feature type="binding site" evidence="17">
    <location>
        <begin position="286"/>
        <end position="294"/>
    </location>
    <ligand>
        <name>5-phospho-alpha-D-ribose 1-diphosphate</name>
        <dbReference type="ChEBI" id="CHEBI:58017"/>
    </ligand>
</feature>
<evidence type="ECO:0000256" key="14">
    <source>
        <dbReference type="ARBA" id="ARBA00056901"/>
    </source>
</evidence>
<dbReference type="PANTHER" id="PTHR30345:SF0">
    <property type="entry name" value="DNA DAMAGE-REPAIR_TOLERATION PROTEIN DRT102"/>
    <property type="match status" value="1"/>
</dbReference>
<evidence type="ECO:0000256" key="6">
    <source>
        <dbReference type="ARBA" id="ARBA00022676"/>
    </source>
</evidence>
<name>A0A1X7I4E1_9BACT</name>
<protein>
    <recommendedName>
        <fullName evidence="15 17">Uracil phosphoribosyltransferase</fullName>
        <ecNumber evidence="4 17">2.4.2.9</ecNumber>
    </recommendedName>
    <alternativeName>
        <fullName evidence="12 17">UMP pyrophosphorylase</fullName>
    </alternativeName>
    <alternativeName>
        <fullName evidence="16 17">UPRTase</fullName>
    </alternativeName>
</protein>
<dbReference type="FunFam" id="3.40.50.2020:FF:000003">
    <property type="entry name" value="Uracil phosphoribosyltransferase"/>
    <property type="match status" value="1"/>
</dbReference>
<keyword evidence="9 17" id="KW-0460">Magnesium</keyword>
<organism evidence="19 20">
    <name type="scientific">Dethiosulfovibrio salsuginis</name>
    <dbReference type="NCBI Taxonomy" id="561720"/>
    <lineage>
        <taxon>Bacteria</taxon>
        <taxon>Thermotogati</taxon>
        <taxon>Synergistota</taxon>
        <taxon>Synergistia</taxon>
        <taxon>Synergistales</taxon>
        <taxon>Dethiosulfovibrionaceae</taxon>
        <taxon>Dethiosulfovibrio</taxon>
    </lineage>
</organism>
<dbReference type="CDD" id="cd06223">
    <property type="entry name" value="PRTases_typeI"/>
    <property type="match status" value="1"/>
</dbReference>
<proteinExistence type="inferred from homology"/>
<evidence type="ECO:0000256" key="15">
    <source>
        <dbReference type="ARBA" id="ARBA00072146"/>
    </source>
</evidence>
<dbReference type="NCBIfam" id="TIGR01091">
    <property type="entry name" value="upp"/>
    <property type="match status" value="1"/>
</dbReference>
<dbReference type="OrthoDB" id="9781675at2"/>
<dbReference type="GO" id="GO:0005525">
    <property type="term" value="F:GTP binding"/>
    <property type="evidence" value="ECO:0007669"/>
    <property type="project" value="UniProtKB-KW"/>
</dbReference>
<dbReference type="AlphaFoldDB" id="A0A1X7I4E1"/>
<evidence type="ECO:0000256" key="1">
    <source>
        <dbReference type="ARBA" id="ARBA00005180"/>
    </source>
</evidence>
<dbReference type="GO" id="GO:0006223">
    <property type="term" value="P:uracil salvage"/>
    <property type="evidence" value="ECO:0007669"/>
    <property type="project" value="InterPro"/>
</dbReference>
<keyword evidence="7 17" id="KW-0808">Transferase</keyword>
<dbReference type="STRING" id="561720.SAMN06275492_10183"/>
<dbReference type="NCBIfam" id="NF004051">
    <property type="entry name" value="PRK05571.1"/>
    <property type="match status" value="1"/>
</dbReference>
<evidence type="ECO:0000256" key="12">
    <source>
        <dbReference type="ARBA" id="ARBA00031082"/>
    </source>
</evidence>
<dbReference type="InterPro" id="IPR000836">
    <property type="entry name" value="PRTase_dom"/>
</dbReference>
<comment type="catalytic activity">
    <reaction evidence="13 17">
        <text>UMP + diphosphate = 5-phospho-alpha-D-ribose 1-diphosphate + uracil</text>
        <dbReference type="Rhea" id="RHEA:13017"/>
        <dbReference type="ChEBI" id="CHEBI:17568"/>
        <dbReference type="ChEBI" id="CHEBI:33019"/>
        <dbReference type="ChEBI" id="CHEBI:57865"/>
        <dbReference type="ChEBI" id="CHEBI:58017"/>
        <dbReference type="EC" id="2.4.2.9"/>
    </reaction>
</comment>
<feature type="binding site" evidence="17">
    <location>
        <position position="259"/>
    </location>
    <ligand>
        <name>5-phospho-alpha-D-ribose 1-diphosphate</name>
        <dbReference type="ChEBI" id="CHEBI:58017"/>
    </ligand>
</feature>
<gene>
    <name evidence="17" type="primary">upp</name>
    <name evidence="19" type="ORF">SAMN06275492_10183</name>
</gene>
<accession>A0A1X7I4E1</accession>
<comment type="cofactor">
    <cofactor evidence="17">
        <name>Mg(2+)</name>
        <dbReference type="ChEBI" id="CHEBI:18420"/>
    </cofactor>
    <text evidence="17">Binds 1 Mg(2+) ion per subunit. The magnesium is bound as Mg-PRPP.</text>
</comment>
<dbReference type="Gene3D" id="3.40.50.2020">
    <property type="match status" value="1"/>
</dbReference>
<evidence type="ECO:0000256" key="11">
    <source>
        <dbReference type="ARBA" id="ARBA00023235"/>
    </source>
</evidence>
<dbReference type="EC" id="2.4.2.9" evidence="4 17"/>
<comment type="activity regulation">
    <text evidence="17">Allosterically activated by GTP.</text>
</comment>
<comment type="similarity">
    <text evidence="3 17">Belongs to the UPRTase family.</text>
</comment>
<comment type="pathway">
    <text evidence="1 17">Pyrimidine metabolism; UMP biosynthesis via salvage pathway; UMP from uracil: step 1/1.</text>
</comment>
<evidence type="ECO:0000256" key="7">
    <source>
        <dbReference type="ARBA" id="ARBA00022679"/>
    </source>
</evidence>
<feature type="binding site" evidence="17">
    <location>
        <begin position="354"/>
        <end position="356"/>
    </location>
    <ligand>
        <name>uracil</name>
        <dbReference type="ChEBI" id="CHEBI:17568"/>
    </ligand>
</feature>
<dbReference type="Proteomes" id="UP000193355">
    <property type="component" value="Unassembled WGS sequence"/>
</dbReference>
<dbReference type="RefSeq" id="WP_085543383.1">
    <property type="nucleotide sequence ID" value="NZ_FXBB01000001.1"/>
</dbReference>
<dbReference type="InterPro" id="IPR004785">
    <property type="entry name" value="RpiB"/>
</dbReference>
<dbReference type="NCBIfam" id="TIGR00689">
    <property type="entry name" value="rpiB_lacA_lacB"/>
    <property type="match status" value="1"/>
</dbReference>
<dbReference type="InterPro" id="IPR036569">
    <property type="entry name" value="RpiB_LacA_LacB_sf"/>
</dbReference>
<evidence type="ECO:0000256" key="2">
    <source>
        <dbReference type="ARBA" id="ARBA00008754"/>
    </source>
</evidence>
<evidence type="ECO:0000256" key="5">
    <source>
        <dbReference type="ARBA" id="ARBA00022533"/>
    </source>
</evidence>
<evidence type="ECO:0000256" key="16">
    <source>
        <dbReference type="ARBA" id="ARBA00079807"/>
    </source>
</evidence>
<evidence type="ECO:0000256" key="9">
    <source>
        <dbReference type="ARBA" id="ARBA00022842"/>
    </source>
</evidence>
<dbReference type="Pfam" id="PF14681">
    <property type="entry name" value="UPRTase"/>
    <property type="match status" value="1"/>
</dbReference>
<feature type="domain" description="Phosphoribosyltransferase" evidence="18">
    <location>
        <begin position="162"/>
        <end position="363"/>
    </location>
</feature>
<evidence type="ECO:0000256" key="13">
    <source>
        <dbReference type="ARBA" id="ARBA00052919"/>
    </source>
</evidence>
<dbReference type="UniPathway" id="UPA00574">
    <property type="reaction ID" value="UER00636"/>
</dbReference>
<evidence type="ECO:0000313" key="20">
    <source>
        <dbReference type="Proteomes" id="UP000193355"/>
    </source>
</evidence>
<dbReference type="EMBL" id="FXBB01000001">
    <property type="protein sequence ID" value="SMG09058.1"/>
    <property type="molecule type" value="Genomic_DNA"/>
</dbReference>
<keyword evidence="5 17" id="KW-0021">Allosteric enzyme</keyword>
<comment type="similarity">
    <text evidence="2">Belongs to the LacAB/RpiB family.</text>
</comment>
<dbReference type="SUPFAM" id="SSF89623">
    <property type="entry name" value="Ribose/Galactose isomerase RpiB/AlsB"/>
    <property type="match status" value="1"/>
</dbReference>
<dbReference type="HAMAP" id="MF_01218_B">
    <property type="entry name" value="Upp_B"/>
    <property type="match status" value="1"/>
</dbReference>
<evidence type="ECO:0000256" key="8">
    <source>
        <dbReference type="ARBA" id="ARBA00022741"/>
    </source>
</evidence>
<comment type="function">
    <text evidence="14 17">Catalyzes the conversion of uracil and 5-phospho-alpha-D-ribose 1-diphosphate (PRPP) to UMP and diphosphate.</text>
</comment>
<keyword evidence="6 17" id="KW-0328">Glycosyltransferase</keyword>
<dbReference type="GO" id="GO:0004845">
    <property type="term" value="F:uracil phosphoribosyltransferase activity"/>
    <property type="evidence" value="ECO:0007669"/>
    <property type="project" value="UniProtKB-UniRule"/>
</dbReference>
<sequence length="364" mass="39601">MRLAIGSDHAGFALKEKIVAFLRADSIDVVDFGTDTSEVSCDYPDVALQVAKTVASGEADRGILVCGSGIGMSIAANKVPGAYCALCRSVSDGEMSRKHNNSNLLALGERSGDPDLALEIVRVWMSTEFEGDRHLKRTQKIRAYEHGLSQHFGQKRGEVVIFDHPLVQHKVSMIRDAKTSVKEFRELVQEISSLMVYEITRDLPLEMIDIETPVAKTKSYALAGKKLAIVPILRAGIGMVDGIINLIPNAKVGFVGLYRDPETLEPVEYYCKLPGDIEDREIFVLDPMLATGGSASAAIDMVKKRGAVRISLVCLVAAPEGVEKIHRDHPDVNIYCAALDSHLNDHGYIVPGLGDAGDRLFGTK</sequence>
<evidence type="ECO:0000256" key="17">
    <source>
        <dbReference type="HAMAP-Rule" id="MF_01218"/>
    </source>
</evidence>
<dbReference type="GO" id="GO:0005737">
    <property type="term" value="C:cytoplasm"/>
    <property type="evidence" value="ECO:0007669"/>
    <property type="project" value="UniProtKB-ARBA"/>
</dbReference>
<reference evidence="20" key="1">
    <citation type="submission" date="2017-04" db="EMBL/GenBank/DDBJ databases">
        <authorList>
            <person name="Varghese N."/>
            <person name="Submissions S."/>
        </authorList>
    </citation>
    <scope>NUCLEOTIDE SEQUENCE [LARGE SCALE GENOMIC DNA]</scope>
    <source>
        <strain evidence="20">USBA 82</strain>
    </source>
</reference>
<dbReference type="Pfam" id="PF02502">
    <property type="entry name" value="LacAB_rpiB"/>
    <property type="match status" value="1"/>
</dbReference>
<keyword evidence="20" id="KW-1185">Reference proteome</keyword>
<dbReference type="GO" id="GO:0000287">
    <property type="term" value="F:magnesium ion binding"/>
    <property type="evidence" value="ECO:0007669"/>
    <property type="project" value="UniProtKB-UniRule"/>
</dbReference>
<dbReference type="InterPro" id="IPR034332">
    <property type="entry name" value="Upp_B"/>
</dbReference>
<dbReference type="GO" id="GO:0005975">
    <property type="term" value="P:carbohydrate metabolic process"/>
    <property type="evidence" value="ECO:0007669"/>
    <property type="project" value="InterPro"/>
</dbReference>
<dbReference type="SUPFAM" id="SSF53271">
    <property type="entry name" value="PRTase-like"/>
    <property type="match status" value="1"/>
</dbReference>